<dbReference type="Gene3D" id="1.10.287.110">
    <property type="entry name" value="DnaJ domain"/>
    <property type="match status" value="1"/>
</dbReference>
<keyword evidence="6 11" id="KW-0862">Zinc</keyword>
<dbReference type="GO" id="GO:0051082">
    <property type="term" value="F:unfolded protein binding"/>
    <property type="evidence" value="ECO:0007669"/>
    <property type="project" value="UniProtKB-UniRule"/>
</dbReference>
<comment type="caution">
    <text evidence="11">Lacks conserved residue(s) required for the propagation of feature annotation.</text>
</comment>
<gene>
    <name evidence="11 15" type="primary">dnaJ</name>
    <name evidence="15" type="ORF">C7B45_02370</name>
</gene>
<evidence type="ECO:0000256" key="11">
    <source>
        <dbReference type="HAMAP-Rule" id="MF_01152"/>
    </source>
</evidence>
<dbReference type="HAMAP" id="MF_01152">
    <property type="entry name" value="DnaJ"/>
    <property type="match status" value="1"/>
</dbReference>
<feature type="binding site" evidence="11">
    <location>
        <position position="190"/>
    </location>
    <ligand>
        <name>Zn(2+)</name>
        <dbReference type="ChEBI" id="CHEBI:29105"/>
        <label>2</label>
    </ligand>
</feature>
<dbReference type="CDD" id="cd10719">
    <property type="entry name" value="DnaJ_zf"/>
    <property type="match status" value="1"/>
</dbReference>
<feature type="binding site" evidence="11">
    <location>
        <position position="147"/>
    </location>
    <ligand>
        <name>Zn(2+)</name>
        <dbReference type="ChEBI" id="CHEBI:29105"/>
        <label>1</label>
    </ligand>
</feature>
<evidence type="ECO:0000259" key="13">
    <source>
        <dbReference type="PROSITE" id="PS50076"/>
    </source>
</evidence>
<evidence type="ECO:0000256" key="5">
    <source>
        <dbReference type="ARBA" id="ARBA00022771"/>
    </source>
</evidence>
<dbReference type="FunFam" id="2.60.260.20:FF:000013">
    <property type="entry name" value="DnaJ subfamily B member 11"/>
    <property type="match status" value="1"/>
</dbReference>
<name>A0A2T2WN19_9FIRM</name>
<comment type="caution">
    <text evidence="15">The sequence shown here is derived from an EMBL/GenBank/DDBJ whole genome shotgun (WGS) entry which is preliminary data.</text>
</comment>
<dbReference type="GO" id="GO:0009408">
    <property type="term" value="P:response to heat"/>
    <property type="evidence" value="ECO:0007669"/>
    <property type="project" value="InterPro"/>
</dbReference>
<keyword evidence="4 11" id="KW-0677">Repeat</keyword>
<accession>A0A2T2WN19</accession>
<dbReference type="Gene3D" id="2.10.230.10">
    <property type="entry name" value="Heat shock protein DnaJ, cysteine-rich domain"/>
    <property type="match status" value="1"/>
</dbReference>
<comment type="subcellular location">
    <subcellularLocation>
        <location evidence="11">Cytoplasm</location>
    </subcellularLocation>
</comment>
<dbReference type="PANTHER" id="PTHR43096:SF52">
    <property type="entry name" value="DNAJ HOMOLOG 1, MITOCHONDRIAL-RELATED"/>
    <property type="match status" value="1"/>
</dbReference>
<dbReference type="NCBIfam" id="TIGR02349">
    <property type="entry name" value="DnaJ_bact"/>
    <property type="match status" value="1"/>
</dbReference>
<dbReference type="PROSITE" id="PS51188">
    <property type="entry name" value="ZF_CR"/>
    <property type="match status" value="1"/>
</dbReference>
<dbReference type="FunFam" id="1.10.287.110:FF:000031">
    <property type="entry name" value="Molecular chaperone DnaJ"/>
    <property type="match status" value="1"/>
</dbReference>
<dbReference type="PANTHER" id="PTHR43096">
    <property type="entry name" value="DNAJ HOMOLOG 1, MITOCHONDRIAL-RELATED"/>
    <property type="match status" value="1"/>
</dbReference>
<evidence type="ECO:0000256" key="6">
    <source>
        <dbReference type="ARBA" id="ARBA00022833"/>
    </source>
</evidence>
<dbReference type="CDD" id="cd10747">
    <property type="entry name" value="DnaJ_C"/>
    <property type="match status" value="1"/>
</dbReference>
<dbReference type="GO" id="GO:0031072">
    <property type="term" value="F:heat shock protein binding"/>
    <property type="evidence" value="ECO:0007669"/>
    <property type="project" value="InterPro"/>
</dbReference>
<evidence type="ECO:0000256" key="3">
    <source>
        <dbReference type="ARBA" id="ARBA00022723"/>
    </source>
</evidence>
<comment type="domain">
    <text evidence="11">The J domain is necessary and sufficient to stimulate DnaK ATPase activity. Zinc center 1 plays an important role in the autonomous, DnaK-independent chaperone activity of DnaJ. Zinc center 2 is essential for interaction with DnaK and for DnaJ activity.</text>
</comment>
<feature type="binding site" evidence="11">
    <location>
        <position position="164"/>
    </location>
    <ligand>
        <name>Zn(2+)</name>
        <dbReference type="ChEBI" id="CHEBI:29105"/>
        <label>2</label>
    </ligand>
</feature>
<evidence type="ECO:0000256" key="2">
    <source>
        <dbReference type="ARBA" id="ARBA00022705"/>
    </source>
</evidence>
<feature type="binding site" evidence="11">
    <location>
        <position position="150"/>
    </location>
    <ligand>
        <name>Zn(2+)</name>
        <dbReference type="ChEBI" id="CHEBI:29105"/>
        <label>1</label>
    </ligand>
</feature>
<keyword evidence="7 11" id="KW-0346">Stress response</keyword>
<dbReference type="Pfam" id="PF01556">
    <property type="entry name" value="DnaJ_C"/>
    <property type="match status" value="1"/>
</dbReference>
<dbReference type="Gene3D" id="2.60.260.20">
    <property type="entry name" value="Urease metallochaperone UreE, N-terminal domain"/>
    <property type="match status" value="2"/>
</dbReference>
<dbReference type="Pfam" id="PF00226">
    <property type="entry name" value="DnaJ"/>
    <property type="match status" value="1"/>
</dbReference>
<evidence type="ECO:0000259" key="14">
    <source>
        <dbReference type="PROSITE" id="PS51188"/>
    </source>
</evidence>
<dbReference type="InterPro" id="IPR001623">
    <property type="entry name" value="DnaJ_domain"/>
</dbReference>
<evidence type="ECO:0000256" key="7">
    <source>
        <dbReference type="ARBA" id="ARBA00023016"/>
    </source>
</evidence>
<dbReference type="InterPro" id="IPR018253">
    <property type="entry name" value="DnaJ_domain_CS"/>
</dbReference>
<dbReference type="GO" id="GO:0006260">
    <property type="term" value="P:DNA replication"/>
    <property type="evidence" value="ECO:0007669"/>
    <property type="project" value="UniProtKB-KW"/>
</dbReference>
<dbReference type="InterPro" id="IPR012724">
    <property type="entry name" value="DnaJ"/>
</dbReference>
<dbReference type="SUPFAM" id="SSF46565">
    <property type="entry name" value="Chaperone J-domain"/>
    <property type="match status" value="1"/>
</dbReference>
<comment type="subunit">
    <text evidence="11">Homodimer.</text>
</comment>
<comment type="function">
    <text evidence="11">Participates actively in the response to hyperosmotic and heat shock by preventing the aggregation of stress-denatured proteins and by disaggregating proteins, also in an autonomous, DnaK-independent fashion. Unfolded proteins bind initially to DnaJ; upon interaction with the DnaJ-bound protein, DnaK hydrolyzes its bound ATP, resulting in the formation of a stable complex. GrpE releases ADP from DnaK; ATP binding to DnaK triggers the release of the substrate protein, thus completing the reaction cycle. Several rounds of ATP-dependent interactions between DnaJ, DnaK and GrpE are required for fully efficient folding. Also involved, together with DnaK and GrpE, in the DNA replication of plasmids through activation of initiation proteins.</text>
</comment>
<keyword evidence="8 11" id="KW-0143">Chaperone</keyword>
<comment type="similarity">
    <text evidence="9 11">Belongs to the DnaJ family.</text>
</comment>
<dbReference type="GO" id="GO:0005524">
    <property type="term" value="F:ATP binding"/>
    <property type="evidence" value="ECO:0007669"/>
    <property type="project" value="InterPro"/>
</dbReference>
<evidence type="ECO:0000313" key="16">
    <source>
        <dbReference type="Proteomes" id="UP000241848"/>
    </source>
</evidence>
<dbReference type="Proteomes" id="UP000241848">
    <property type="component" value="Unassembled WGS sequence"/>
</dbReference>
<feature type="zinc finger region" description="CR-type" evidence="12">
    <location>
        <begin position="134"/>
        <end position="216"/>
    </location>
</feature>
<dbReference type="AlphaFoldDB" id="A0A2T2WN19"/>
<comment type="cofactor">
    <cofactor evidence="11">
        <name>Zn(2+)</name>
        <dbReference type="ChEBI" id="CHEBI:29105"/>
    </cofactor>
    <text evidence="11">Binds 2 Zn(2+) ions per monomer.</text>
</comment>
<evidence type="ECO:0000256" key="9">
    <source>
        <dbReference type="ARBA" id="ARBA00061004"/>
    </source>
</evidence>
<dbReference type="PROSITE" id="PS50076">
    <property type="entry name" value="DNAJ_2"/>
    <property type="match status" value="1"/>
</dbReference>
<feature type="binding site" evidence="11">
    <location>
        <position position="207"/>
    </location>
    <ligand>
        <name>Zn(2+)</name>
        <dbReference type="ChEBI" id="CHEBI:29105"/>
        <label>1</label>
    </ligand>
</feature>
<dbReference type="InterPro" id="IPR008971">
    <property type="entry name" value="HSP40/DnaJ_pept-bd"/>
</dbReference>
<keyword evidence="3 11" id="KW-0479">Metal-binding</keyword>
<evidence type="ECO:0000256" key="1">
    <source>
        <dbReference type="ARBA" id="ARBA00022490"/>
    </source>
</evidence>
<dbReference type="InterPro" id="IPR036410">
    <property type="entry name" value="HSP_DnaJ_Cys-rich_dom_sf"/>
</dbReference>
<organism evidence="15 16">
    <name type="scientific">Sulfobacillus acidophilus</name>
    <dbReference type="NCBI Taxonomy" id="53633"/>
    <lineage>
        <taxon>Bacteria</taxon>
        <taxon>Bacillati</taxon>
        <taxon>Bacillota</taxon>
        <taxon>Clostridia</taxon>
        <taxon>Eubacteriales</taxon>
        <taxon>Clostridiales Family XVII. Incertae Sedis</taxon>
        <taxon>Sulfobacillus</taxon>
    </lineage>
</organism>
<keyword evidence="5 11" id="KW-0863">Zinc-finger</keyword>
<evidence type="ECO:0000256" key="10">
    <source>
        <dbReference type="ARBA" id="ARBA00067609"/>
    </source>
</evidence>
<feature type="domain" description="CR-type" evidence="14">
    <location>
        <begin position="134"/>
        <end position="216"/>
    </location>
</feature>
<dbReference type="NCBIfam" id="NF008035">
    <property type="entry name" value="PRK10767.1"/>
    <property type="match status" value="1"/>
</dbReference>
<feature type="binding site" evidence="11">
    <location>
        <position position="204"/>
    </location>
    <ligand>
        <name>Zn(2+)</name>
        <dbReference type="ChEBI" id="CHEBI:29105"/>
        <label>1</label>
    </ligand>
</feature>
<dbReference type="Pfam" id="PF00684">
    <property type="entry name" value="DnaJ_CXXCXGXG"/>
    <property type="match status" value="1"/>
</dbReference>
<sequence>MAKRDYYEVLGVSRGASADEIKRAFRKLAAKYHPDANPGDHQAEERFKEINEAYQVLSDPEKRARYDQFGQAGADGFAGAGAADFGFGGFTNGFGDIFDMFFGGSGGQTRRNGPERGPDLRYDLTVTLEEVATGTEKDIKIVREETCSRCHGNQAEPGTRIETCPDCRGRGEVERISESFLGRVRRIEPCPRCRGTGRLIPHTCKACAGHGVVRAEKRLTVKVPPGVDETTRLRVQGEGAAGRRGGGPGDLIVFIHVAKHDRLRREGDDLWLDLPIGFAQAALGTELVVEGLGGQRETVHIPPGTEIGTVLRVPKAGLPRLGSSARGNLNVRVVVSVPTHLTPKEREILRTWAQVRGEEVLPEDKGLLRKMKDALGR</sequence>
<keyword evidence="2 11" id="KW-0235">DNA replication</keyword>
<dbReference type="EMBL" id="PXYV01000004">
    <property type="protein sequence ID" value="PSR23632.1"/>
    <property type="molecule type" value="Genomic_DNA"/>
</dbReference>
<dbReference type="FunFam" id="2.10.230.10:FF:000002">
    <property type="entry name" value="Molecular chaperone DnaJ"/>
    <property type="match status" value="1"/>
</dbReference>
<evidence type="ECO:0000313" key="15">
    <source>
        <dbReference type="EMBL" id="PSR23632.1"/>
    </source>
</evidence>
<evidence type="ECO:0000256" key="12">
    <source>
        <dbReference type="PROSITE-ProRule" id="PRU00546"/>
    </source>
</evidence>
<keyword evidence="1 11" id="KW-0963">Cytoplasm</keyword>
<dbReference type="SUPFAM" id="SSF57938">
    <property type="entry name" value="DnaJ/Hsp40 cysteine-rich domain"/>
    <property type="match status" value="1"/>
</dbReference>
<proteinExistence type="inferred from homology"/>
<reference evidence="15 16" key="1">
    <citation type="journal article" date="2014" name="BMC Genomics">
        <title>Comparison of environmental and isolate Sulfobacillus genomes reveals diverse carbon, sulfur, nitrogen, and hydrogen metabolisms.</title>
        <authorList>
            <person name="Justice N.B."/>
            <person name="Norman A."/>
            <person name="Brown C.T."/>
            <person name="Singh A."/>
            <person name="Thomas B.C."/>
            <person name="Banfield J.F."/>
        </authorList>
    </citation>
    <scope>NUCLEOTIDE SEQUENCE [LARGE SCALE GENOMIC DNA]</scope>
    <source>
        <strain evidence="15">AMDSBA3</strain>
    </source>
</reference>
<dbReference type="InterPro" id="IPR001305">
    <property type="entry name" value="HSP_DnaJ_Cys-rich_dom"/>
</dbReference>
<protein>
    <recommendedName>
        <fullName evidence="10 11">Chaperone protein DnaJ</fullName>
    </recommendedName>
</protein>
<dbReference type="InterPro" id="IPR002939">
    <property type="entry name" value="DnaJ_C"/>
</dbReference>
<dbReference type="GO" id="GO:0005737">
    <property type="term" value="C:cytoplasm"/>
    <property type="evidence" value="ECO:0007669"/>
    <property type="project" value="UniProtKB-SubCell"/>
</dbReference>
<feature type="domain" description="J" evidence="13">
    <location>
        <begin position="5"/>
        <end position="70"/>
    </location>
</feature>
<evidence type="ECO:0000256" key="8">
    <source>
        <dbReference type="ARBA" id="ARBA00023186"/>
    </source>
</evidence>
<evidence type="ECO:0000256" key="4">
    <source>
        <dbReference type="ARBA" id="ARBA00022737"/>
    </source>
</evidence>
<feature type="binding site" evidence="11">
    <location>
        <position position="167"/>
    </location>
    <ligand>
        <name>Zn(2+)</name>
        <dbReference type="ChEBI" id="CHEBI:29105"/>
        <label>2</label>
    </ligand>
</feature>
<feature type="binding site" evidence="11">
    <location>
        <position position="193"/>
    </location>
    <ligand>
        <name>Zn(2+)</name>
        <dbReference type="ChEBI" id="CHEBI:29105"/>
        <label>2</label>
    </ligand>
</feature>
<dbReference type="InterPro" id="IPR036869">
    <property type="entry name" value="J_dom_sf"/>
</dbReference>
<dbReference type="SMART" id="SM00271">
    <property type="entry name" value="DnaJ"/>
    <property type="match status" value="1"/>
</dbReference>
<dbReference type="PROSITE" id="PS00636">
    <property type="entry name" value="DNAJ_1"/>
    <property type="match status" value="1"/>
</dbReference>
<dbReference type="GO" id="GO:0042026">
    <property type="term" value="P:protein refolding"/>
    <property type="evidence" value="ECO:0007669"/>
    <property type="project" value="TreeGrafter"/>
</dbReference>
<dbReference type="GO" id="GO:0008270">
    <property type="term" value="F:zinc ion binding"/>
    <property type="evidence" value="ECO:0007669"/>
    <property type="project" value="UniProtKB-UniRule"/>
</dbReference>
<dbReference type="CDD" id="cd06257">
    <property type="entry name" value="DnaJ"/>
    <property type="match status" value="1"/>
</dbReference>
<dbReference type="PRINTS" id="PR00625">
    <property type="entry name" value="JDOMAIN"/>
</dbReference>
<dbReference type="SUPFAM" id="SSF49493">
    <property type="entry name" value="HSP40/DnaJ peptide-binding domain"/>
    <property type="match status" value="2"/>
</dbReference>